<keyword evidence="2" id="KW-1185">Reference proteome</keyword>
<protein>
    <recommendedName>
        <fullName evidence="3">Rna-directed dna polymerase from mobile element jockey-like</fullName>
    </recommendedName>
</protein>
<name>A0AAN7RRQ5_MYCAM</name>
<evidence type="ECO:0000313" key="1">
    <source>
        <dbReference type="EMBL" id="KAK4817459.1"/>
    </source>
</evidence>
<gene>
    <name evidence="1" type="ORF">QYF61_015614</name>
</gene>
<evidence type="ECO:0008006" key="3">
    <source>
        <dbReference type="Google" id="ProtNLM"/>
    </source>
</evidence>
<organism evidence="1 2">
    <name type="scientific">Mycteria americana</name>
    <name type="common">Wood stork</name>
    <dbReference type="NCBI Taxonomy" id="33587"/>
    <lineage>
        <taxon>Eukaryota</taxon>
        <taxon>Metazoa</taxon>
        <taxon>Chordata</taxon>
        <taxon>Craniata</taxon>
        <taxon>Vertebrata</taxon>
        <taxon>Euteleostomi</taxon>
        <taxon>Archelosauria</taxon>
        <taxon>Archosauria</taxon>
        <taxon>Dinosauria</taxon>
        <taxon>Saurischia</taxon>
        <taxon>Theropoda</taxon>
        <taxon>Coelurosauria</taxon>
        <taxon>Aves</taxon>
        <taxon>Neognathae</taxon>
        <taxon>Neoaves</taxon>
        <taxon>Aequornithes</taxon>
        <taxon>Ciconiiformes</taxon>
        <taxon>Ciconiidae</taxon>
        <taxon>Mycteria</taxon>
    </lineage>
</organism>
<accession>A0AAN7RRQ5</accession>
<proteinExistence type="predicted"/>
<dbReference type="EMBL" id="JAUNZN010000008">
    <property type="protein sequence ID" value="KAK4817459.1"/>
    <property type="molecule type" value="Genomic_DNA"/>
</dbReference>
<dbReference type="Proteomes" id="UP001333110">
    <property type="component" value="Unassembled WGS sequence"/>
</dbReference>
<reference evidence="1 2" key="1">
    <citation type="journal article" date="2023" name="J. Hered.">
        <title>Chromosome-level genome of the wood stork (Mycteria americana) provides insight into avian chromosome evolution.</title>
        <authorList>
            <person name="Flamio R. Jr."/>
            <person name="Ramstad K.M."/>
        </authorList>
    </citation>
    <scope>NUCLEOTIDE SEQUENCE [LARGE SCALE GENOMIC DNA]</scope>
    <source>
        <strain evidence="1">JAX WOST 10</strain>
    </source>
</reference>
<sequence length="114" mass="12973">MLLEQGKGSRRGGQILRVNNQSCLTSSLMIQRTKFTEDTKLGGVGDTLEGCGAVQRDLDKLEKWAERNIVQFNNEKGKVLHLGKNNLRHWYMLGLPSWKAASQKRTWACWWTPG</sequence>
<dbReference type="AlphaFoldDB" id="A0AAN7RRQ5"/>
<comment type="caution">
    <text evidence="1">The sequence shown here is derived from an EMBL/GenBank/DDBJ whole genome shotgun (WGS) entry which is preliminary data.</text>
</comment>
<evidence type="ECO:0000313" key="2">
    <source>
        <dbReference type="Proteomes" id="UP001333110"/>
    </source>
</evidence>